<proteinExistence type="predicted"/>
<dbReference type="Pfam" id="PF02468">
    <property type="entry name" value="PsbN"/>
    <property type="match status" value="1"/>
</dbReference>
<dbReference type="PANTHER" id="PTHR35326:SF3">
    <property type="entry name" value="PROTEIN PSBN"/>
    <property type="match status" value="1"/>
</dbReference>
<protein>
    <submittedName>
        <fullName evidence="5">Photosystem II subunit N</fullName>
    </submittedName>
</protein>
<name>A0A3T0IAT6_9TRAC</name>
<evidence type="ECO:0000313" key="5">
    <source>
        <dbReference type="EMBL" id="AZU95802.1"/>
    </source>
</evidence>
<comment type="subcellular location">
    <subcellularLocation>
        <location evidence="1">Plastid membrane</location>
        <topology evidence="1">Single-pass membrane protein</topology>
    </subcellularLocation>
</comment>
<dbReference type="GO" id="GO:0042170">
    <property type="term" value="C:plastid membrane"/>
    <property type="evidence" value="ECO:0007669"/>
    <property type="project" value="UniProtKB-SubCell"/>
</dbReference>
<accession>A0A3T0IAT6</accession>
<dbReference type="EMBL" id="MH549643">
    <property type="protein sequence ID" value="AZU95802.1"/>
    <property type="molecule type" value="Genomic_DNA"/>
</dbReference>
<keyword evidence="3" id="KW-1133">Transmembrane helix</keyword>
<organism evidence="5">
    <name type="scientific">Selaginella kraussiana</name>
    <dbReference type="NCBI Taxonomy" id="81964"/>
    <lineage>
        <taxon>Eukaryota</taxon>
        <taxon>Viridiplantae</taxon>
        <taxon>Streptophyta</taxon>
        <taxon>Embryophyta</taxon>
        <taxon>Tracheophyta</taxon>
        <taxon>Lycopodiopsida</taxon>
        <taxon>Selaginellales</taxon>
        <taxon>Selaginellaceae</taxon>
        <taxon>Selaginella</taxon>
    </lineage>
</organism>
<evidence type="ECO:0000256" key="4">
    <source>
        <dbReference type="ARBA" id="ARBA00023136"/>
    </source>
</evidence>
<gene>
    <name evidence="5" type="primary">psbN</name>
</gene>
<dbReference type="PANTHER" id="PTHR35326">
    <property type="entry name" value="PROTEIN PSBN"/>
    <property type="match status" value="1"/>
</dbReference>
<dbReference type="InterPro" id="IPR003398">
    <property type="entry name" value="PSII_PsbN"/>
</dbReference>
<dbReference type="AlphaFoldDB" id="A0A3T0IAT6"/>
<sequence>METAILVATFIPCSLVSPTGYTLYTAFGQPSAELGDPFGEHGD</sequence>
<dbReference type="GeneID" id="39109993"/>
<keyword evidence="4" id="KW-0472">Membrane</keyword>
<keyword evidence="5" id="KW-0934">Plastid</keyword>
<geneLocation type="plastid" evidence="5"/>
<dbReference type="RefSeq" id="YP_009555685.1">
    <property type="nucleotide sequence ID" value="NC_040926.1"/>
</dbReference>
<keyword evidence="2" id="KW-0812">Transmembrane</keyword>
<evidence type="ECO:0000256" key="2">
    <source>
        <dbReference type="ARBA" id="ARBA00022692"/>
    </source>
</evidence>
<evidence type="ECO:0000256" key="3">
    <source>
        <dbReference type="ARBA" id="ARBA00022989"/>
    </source>
</evidence>
<dbReference type="GO" id="GO:0015979">
    <property type="term" value="P:photosynthesis"/>
    <property type="evidence" value="ECO:0007669"/>
    <property type="project" value="InterPro"/>
</dbReference>
<reference evidence="5" key="1">
    <citation type="journal article" date="2018" name="New Phytol.">
        <title>Lycophyte plastid genomics: extreme variation in GC, gene and intron content and multiple inversions between a direct and inverted orientation of the rRNA repeat.</title>
        <authorList>
            <person name="Mower J.P."/>
            <person name="Ma P.F."/>
            <person name="Grewe F."/>
            <person name="Taylor A."/>
            <person name="Michael T.P."/>
            <person name="VanBuren R."/>
            <person name="Qiu Y.L."/>
        </authorList>
    </citation>
    <scope>NUCLEOTIDE SEQUENCE</scope>
</reference>
<evidence type="ECO:0000256" key="1">
    <source>
        <dbReference type="ARBA" id="ARBA00004411"/>
    </source>
</evidence>